<dbReference type="EMBL" id="JACCKS010000002">
    <property type="protein sequence ID" value="NZA36884.1"/>
    <property type="molecule type" value="Genomic_DNA"/>
</dbReference>
<evidence type="ECO:0000256" key="1">
    <source>
        <dbReference type="SAM" id="SignalP"/>
    </source>
</evidence>
<dbReference type="PROSITE" id="PS51257">
    <property type="entry name" value="PROKAR_LIPOPROTEIN"/>
    <property type="match status" value="1"/>
</dbReference>
<protein>
    <recommendedName>
        <fullName evidence="4">Lipoprotein</fullName>
    </recommendedName>
</protein>
<name>A0A853JJU5_9FIRM</name>
<dbReference type="AlphaFoldDB" id="A0A853JJU5"/>
<evidence type="ECO:0000313" key="3">
    <source>
        <dbReference type="Proteomes" id="UP000586254"/>
    </source>
</evidence>
<dbReference type="RefSeq" id="WP_180492786.1">
    <property type="nucleotide sequence ID" value="NZ_CAJKZB010000005.1"/>
</dbReference>
<reference evidence="2 3" key="1">
    <citation type="submission" date="2020-07" db="EMBL/GenBank/DDBJ databases">
        <title>Organ Donor 1.</title>
        <authorList>
            <person name="Marsh A.J."/>
            <person name="Azcarate-Peril M.A."/>
        </authorList>
    </citation>
    <scope>NUCLEOTIDE SEQUENCE [LARGE SCALE GENOMIC DNA]</scope>
    <source>
        <strain evidence="2 3">AMC0717</strain>
    </source>
</reference>
<proteinExistence type="predicted"/>
<evidence type="ECO:0000313" key="2">
    <source>
        <dbReference type="EMBL" id="NZA36884.1"/>
    </source>
</evidence>
<dbReference type="Proteomes" id="UP000586254">
    <property type="component" value="Unassembled WGS sequence"/>
</dbReference>
<feature type="signal peptide" evidence="1">
    <location>
        <begin position="1"/>
        <end position="19"/>
    </location>
</feature>
<accession>A0A853JJU5</accession>
<comment type="caution">
    <text evidence="2">The sequence shown here is derived from an EMBL/GenBank/DDBJ whole genome shotgun (WGS) entry which is preliminary data.</text>
</comment>
<keyword evidence="1" id="KW-0732">Signal</keyword>
<evidence type="ECO:0008006" key="4">
    <source>
        <dbReference type="Google" id="ProtNLM"/>
    </source>
</evidence>
<organism evidence="2 3">
    <name type="scientific">Eubacterium callanderi</name>
    <dbReference type="NCBI Taxonomy" id="53442"/>
    <lineage>
        <taxon>Bacteria</taxon>
        <taxon>Bacillati</taxon>
        <taxon>Bacillota</taxon>
        <taxon>Clostridia</taxon>
        <taxon>Eubacteriales</taxon>
        <taxon>Eubacteriaceae</taxon>
        <taxon>Eubacterium</taxon>
    </lineage>
</organism>
<sequence length="185" mass="20814">MKKLLIGMAVLAVCFVSTGCGQGGDIVGTWKEEYFEKTCPIEDDMQNHQIVFNDDGTFSDGRGVNVDGHYKVLSFEGSYGSNPDSGYLKLSRISYLPSEEALFIDKDATAFYEKQMTGSDDWEKKPLIDAPPGKFDEGLALTNYARRMDNREFYYKLLGNKLYIMSKKVNVEKGGMVNGIYTFVR</sequence>
<gene>
    <name evidence="2" type="ORF">H0N91_01705</name>
</gene>
<feature type="chain" id="PRO_5039215924" description="Lipoprotein" evidence="1">
    <location>
        <begin position="20"/>
        <end position="185"/>
    </location>
</feature>